<evidence type="ECO:0000256" key="1">
    <source>
        <dbReference type="SAM" id="MobiDB-lite"/>
    </source>
</evidence>
<protein>
    <submittedName>
        <fullName evidence="2">Uncharacterized protein</fullName>
    </submittedName>
</protein>
<accession>A0ABQ9VG90</accession>
<proteinExistence type="predicted"/>
<sequence length="235" mass="25272">MLDAGDLGTKVLMLPVSPLGWDKAEAVLGAWPQVTAPGAPEQNQHLFCGGQSGSGMRTLNRSCSSATPTPTTPTPSNVFDSGTGPQPGAVNRVTGVYELSLCHVADAGSPGMQRRRRRVLDTSVAYVRGEENLAGWRPRSDSLILDHQWELEKLSLLQEVRQPRRRRPAWPCPCGFVCRAKAGEGPGPGAHCRDSTVVGSHSHLQEKADTPAAHPGAGWHMTETWPGQHGAMFWS</sequence>
<keyword evidence="3" id="KW-1185">Reference proteome</keyword>
<reference evidence="2 3" key="1">
    <citation type="submission" date="2023-05" db="EMBL/GenBank/DDBJ databases">
        <title>B98-5 Cell Line De Novo Hybrid Assembly: An Optical Mapping Approach.</title>
        <authorList>
            <person name="Kananen K."/>
            <person name="Auerbach J.A."/>
            <person name="Kautto E."/>
            <person name="Blachly J.S."/>
        </authorList>
    </citation>
    <scope>NUCLEOTIDE SEQUENCE [LARGE SCALE GENOMIC DNA]</scope>
    <source>
        <strain evidence="2">B95-8</strain>
        <tissue evidence="2">Cell line</tissue>
    </source>
</reference>
<dbReference type="Proteomes" id="UP001266305">
    <property type="component" value="Unassembled WGS sequence"/>
</dbReference>
<feature type="region of interest" description="Disordered" evidence="1">
    <location>
        <begin position="58"/>
        <end position="87"/>
    </location>
</feature>
<evidence type="ECO:0000313" key="3">
    <source>
        <dbReference type="Proteomes" id="UP001266305"/>
    </source>
</evidence>
<gene>
    <name evidence="2" type="ORF">P7K49_013270</name>
</gene>
<organism evidence="2 3">
    <name type="scientific">Saguinus oedipus</name>
    <name type="common">Cotton-top tamarin</name>
    <name type="synonym">Oedipomidas oedipus</name>
    <dbReference type="NCBI Taxonomy" id="9490"/>
    <lineage>
        <taxon>Eukaryota</taxon>
        <taxon>Metazoa</taxon>
        <taxon>Chordata</taxon>
        <taxon>Craniata</taxon>
        <taxon>Vertebrata</taxon>
        <taxon>Euteleostomi</taxon>
        <taxon>Mammalia</taxon>
        <taxon>Eutheria</taxon>
        <taxon>Euarchontoglires</taxon>
        <taxon>Primates</taxon>
        <taxon>Haplorrhini</taxon>
        <taxon>Platyrrhini</taxon>
        <taxon>Cebidae</taxon>
        <taxon>Callitrichinae</taxon>
        <taxon>Saguinus</taxon>
    </lineage>
</organism>
<dbReference type="EMBL" id="JASSZA010000006">
    <property type="protein sequence ID" value="KAK2108105.1"/>
    <property type="molecule type" value="Genomic_DNA"/>
</dbReference>
<name>A0ABQ9VG90_SAGOE</name>
<evidence type="ECO:0000313" key="2">
    <source>
        <dbReference type="EMBL" id="KAK2108105.1"/>
    </source>
</evidence>
<comment type="caution">
    <text evidence="2">The sequence shown here is derived from an EMBL/GenBank/DDBJ whole genome shotgun (WGS) entry which is preliminary data.</text>
</comment>